<comment type="caution">
    <text evidence="6">The sequence shown here is derived from an EMBL/GenBank/DDBJ whole genome shotgun (WGS) entry which is preliminary data.</text>
</comment>
<dbReference type="InterPro" id="IPR050147">
    <property type="entry name" value="Ser/Thr_Dehydratase"/>
</dbReference>
<dbReference type="PANTHER" id="PTHR48078">
    <property type="entry name" value="THREONINE DEHYDRATASE, MITOCHONDRIAL-RELATED"/>
    <property type="match status" value="1"/>
</dbReference>
<evidence type="ECO:0000313" key="7">
    <source>
        <dbReference type="Proteomes" id="UP000647491"/>
    </source>
</evidence>
<evidence type="ECO:0000259" key="5">
    <source>
        <dbReference type="Pfam" id="PF00291"/>
    </source>
</evidence>
<sequence length="442" mass="48997">MDLRERKEFEARVPEIAAAVEKKPVGWINPRLVSMKELPKDLAVTVEDIDDAEARLERFAPYIMKQFPETEKDGGLIESPFVEIPKMKELLKERHGCELAGRLYLKEDSQLVIAGSIKARGGIYEILKYAETLAIENGLLKTTDDYSILASQEFVDFFGRYTIQVGSTGNLGLSIGIISAKLGFKVIVHMSHDARQWKKDLLRSKGVTVKEYESDYGEAVKQGRKESDSDPTSYFVDDENSRDLFMGYSVAPRRLKKQLEAAGVFVDQDHPLFVYLPCGIGGAPGGIAYGLKTVFGDNVHCFFTEPVDSCCMLLGMATGLHDQVCVQDFGISGKTHADGLAVGRPSAFVGKFMEPMLSGIFTTGDAVLYDYMRDLMEAEGVFIEPSSCAAFAFAEVPERLGDYIKSQGLEEKQENITHIAWATGGRLVPEDVKEEYVHTHLA</sequence>
<evidence type="ECO:0000256" key="4">
    <source>
        <dbReference type="HAMAP-Rule" id="MF_01030"/>
    </source>
</evidence>
<comment type="cofactor">
    <cofactor evidence="1 4">
        <name>pyridoxal 5'-phosphate</name>
        <dbReference type="ChEBI" id="CHEBI:597326"/>
    </cofactor>
</comment>
<accession>A0ABR7NUT7</accession>
<proteinExistence type="inferred from homology"/>
<gene>
    <name evidence="4" type="primary">dsdA</name>
    <name evidence="6" type="ORF">H8708_11705</name>
</gene>
<dbReference type="PANTHER" id="PTHR48078:SF9">
    <property type="entry name" value="D-SERINE DEHYDRATASE"/>
    <property type="match status" value="1"/>
</dbReference>
<dbReference type="EMBL" id="JACRTJ010000025">
    <property type="protein sequence ID" value="MBC8599881.1"/>
    <property type="molecule type" value="Genomic_DNA"/>
</dbReference>
<dbReference type="SUPFAM" id="SSF53686">
    <property type="entry name" value="Tryptophan synthase beta subunit-like PLP-dependent enzymes"/>
    <property type="match status" value="1"/>
</dbReference>
<dbReference type="InterPro" id="IPR001926">
    <property type="entry name" value="TrpB-like_PALP"/>
</dbReference>
<dbReference type="Proteomes" id="UP000647491">
    <property type="component" value="Unassembled WGS sequence"/>
</dbReference>
<evidence type="ECO:0000313" key="6">
    <source>
        <dbReference type="EMBL" id="MBC8599881.1"/>
    </source>
</evidence>
<name>A0ABR7NUT7_9FIRM</name>
<comment type="similarity">
    <text evidence="4">Belongs to the serine/threonine dehydratase family. DsdA subfamily.</text>
</comment>
<dbReference type="HAMAP" id="MF_01030">
    <property type="entry name" value="D_Ser_dehydrat"/>
    <property type="match status" value="1"/>
</dbReference>
<evidence type="ECO:0000256" key="1">
    <source>
        <dbReference type="ARBA" id="ARBA00001933"/>
    </source>
</evidence>
<keyword evidence="7" id="KW-1185">Reference proteome</keyword>
<organism evidence="6 7">
    <name type="scientific">Enterocloster hominis</name>
    <name type="common">ex Liu et al. 2021</name>
    <dbReference type="NCBI Taxonomy" id="2763663"/>
    <lineage>
        <taxon>Bacteria</taxon>
        <taxon>Bacillati</taxon>
        <taxon>Bacillota</taxon>
        <taxon>Clostridia</taxon>
        <taxon>Lachnospirales</taxon>
        <taxon>Lachnospiraceae</taxon>
        <taxon>Enterocloster</taxon>
    </lineage>
</organism>
<reference evidence="6 7" key="1">
    <citation type="submission" date="2020-08" db="EMBL/GenBank/DDBJ databases">
        <title>Genome public.</title>
        <authorList>
            <person name="Liu C."/>
            <person name="Sun Q."/>
        </authorList>
    </citation>
    <scope>NUCLEOTIDE SEQUENCE [LARGE SCALE GENOMIC DNA]</scope>
    <source>
        <strain evidence="6 7">BX10</strain>
    </source>
</reference>
<comment type="catalytic activity">
    <reaction evidence="4">
        <text>D-serine = pyruvate + NH4(+)</text>
        <dbReference type="Rhea" id="RHEA:13977"/>
        <dbReference type="ChEBI" id="CHEBI:15361"/>
        <dbReference type="ChEBI" id="CHEBI:28938"/>
        <dbReference type="ChEBI" id="CHEBI:35247"/>
        <dbReference type="EC" id="4.3.1.18"/>
    </reaction>
</comment>
<evidence type="ECO:0000256" key="2">
    <source>
        <dbReference type="ARBA" id="ARBA00022898"/>
    </source>
</evidence>
<dbReference type="Pfam" id="PF00291">
    <property type="entry name" value="PALP"/>
    <property type="match status" value="1"/>
</dbReference>
<dbReference type="EC" id="4.3.1.18" evidence="4"/>
<feature type="modified residue" description="N6-(pyridoxal phosphate)lysine" evidence="4">
    <location>
        <position position="118"/>
    </location>
</feature>
<dbReference type="Gene3D" id="3.40.50.1100">
    <property type="match status" value="2"/>
</dbReference>
<evidence type="ECO:0000256" key="3">
    <source>
        <dbReference type="ARBA" id="ARBA00023239"/>
    </source>
</evidence>
<keyword evidence="2 4" id="KW-0663">Pyridoxal phosphate</keyword>
<dbReference type="NCBIfam" id="TIGR02035">
    <property type="entry name" value="D_Ser_am_lyase"/>
    <property type="match status" value="1"/>
</dbReference>
<dbReference type="NCBIfam" id="NF002823">
    <property type="entry name" value="PRK02991.1"/>
    <property type="match status" value="1"/>
</dbReference>
<dbReference type="RefSeq" id="WP_262427945.1">
    <property type="nucleotide sequence ID" value="NZ_JACRTJ010000025.1"/>
</dbReference>
<dbReference type="GO" id="GO:0008721">
    <property type="term" value="F:D-serine ammonia-lyase activity"/>
    <property type="evidence" value="ECO:0007669"/>
    <property type="project" value="UniProtKB-EC"/>
</dbReference>
<protein>
    <recommendedName>
        <fullName evidence="4">Probable D-serine dehydratase</fullName>
        <ecNumber evidence="4">4.3.1.18</ecNumber>
    </recommendedName>
    <alternativeName>
        <fullName evidence="4">D-serine deaminase</fullName>
        <shortName evidence="4">DSD</shortName>
    </alternativeName>
</protein>
<dbReference type="InterPro" id="IPR036052">
    <property type="entry name" value="TrpB-like_PALP_sf"/>
</dbReference>
<dbReference type="InterPro" id="IPR011780">
    <property type="entry name" value="D_Ser_am_lyase"/>
</dbReference>
<feature type="domain" description="Tryptophan synthase beta chain-like PALP" evidence="5">
    <location>
        <begin position="80"/>
        <end position="394"/>
    </location>
</feature>
<keyword evidence="3 4" id="KW-0456">Lyase</keyword>